<accession>A0A0H2RSF9</accession>
<evidence type="ECO:0000259" key="5">
    <source>
        <dbReference type="Pfam" id="PF03364"/>
    </source>
</evidence>
<gene>
    <name evidence="6" type="ORF">SCHPADRAFT_903202</name>
</gene>
<reference evidence="6 7" key="1">
    <citation type="submission" date="2015-04" db="EMBL/GenBank/DDBJ databases">
        <title>Complete genome sequence of Schizopora paradoxa KUC8140, a cosmopolitan wood degrader in East Asia.</title>
        <authorList>
            <consortium name="DOE Joint Genome Institute"/>
            <person name="Min B."/>
            <person name="Park H."/>
            <person name="Jang Y."/>
            <person name="Kim J.-J."/>
            <person name="Kim K.H."/>
            <person name="Pangilinan J."/>
            <person name="Lipzen A."/>
            <person name="Riley R."/>
            <person name="Grigoriev I.V."/>
            <person name="Spatafora J.W."/>
            <person name="Choi I.-G."/>
        </authorList>
    </citation>
    <scope>NUCLEOTIDE SEQUENCE [LARGE SCALE GENOMIC DNA]</scope>
    <source>
        <strain evidence="6 7">KUC8140</strain>
    </source>
</reference>
<dbReference type="OrthoDB" id="292693at2759"/>
<dbReference type="GO" id="GO:0045333">
    <property type="term" value="P:cellular respiration"/>
    <property type="evidence" value="ECO:0007669"/>
    <property type="project" value="InterPro"/>
</dbReference>
<feature type="domain" description="Coenzyme Q-binding protein COQ10 START" evidence="5">
    <location>
        <begin position="69"/>
        <end position="228"/>
    </location>
</feature>
<protein>
    <recommendedName>
        <fullName evidence="5">Coenzyme Q-binding protein COQ10 START domain-containing protein</fullName>
    </recommendedName>
</protein>
<keyword evidence="7" id="KW-1185">Reference proteome</keyword>
<evidence type="ECO:0000313" key="6">
    <source>
        <dbReference type="EMBL" id="KLO14527.1"/>
    </source>
</evidence>
<dbReference type="EMBL" id="KQ085942">
    <property type="protein sequence ID" value="KLO14527.1"/>
    <property type="molecule type" value="Genomic_DNA"/>
</dbReference>
<evidence type="ECO:0000256" key="4">
    <source>
        <dbReference type="SAM" id="MobiDB-lite"/>
    </source>
</evidence>
<dbReference type="InParanoid" id="A0A0H2RSF9"/>
<dbReference type="STRING" id="27342.A0A0H2RSF9"/>
<dbReference type="AlphaFoldDB" id="A0A0H2RSF9"/>
<dbReference type="Proteomes" id="UP000053477">
    <property type="component" value="Unassembled WGS sequence"/>
</dbReference>
<evidence type="ECO:0000256" key="2">
    <source>
        <dbReference type="ARBA" id="ARBA00011814"/>
    </source>
</evidence>
<comment type="subunit">
    <text evidence="2">Interacts with coenzyme Q.</text>
</comment>
<dbReference type="FunCoup" id="A0A0H2RSF9">
    <property type="interactions" value="194"/>
</dbReference>
<feature type="region of interest" description="Disordered" evidence="4">
    <location>
        <begin position="170"/>
        <end position="190"/>
    </location>
</feature>
<comment type="similarity">
    <text evidence="1">Belongs to the COQ10 family.</text>
</comment>
<name>A0A0H2RSF9_9AGAM</name>
<sequence>MNLNVLRRSLPQTRQPLSIYSLRTKSNQARSSRICLRGFFNPASLLPNFGQDDGGNKSTEQRFHERKILPYSQRQLYELVADVDSYHHFVPYCTSSKVLNSRVLKPLASPEMPPVIFKEAELSVGFLAFKESYVSEVTCTPYLSVEAVASTSTPLFKKLVTVWRIRPANPRSPHSSSTIPTAGDEETHSQGPTLLSVDLSFAFASPRHAAASSLFANTISKMMIEAFEKRCHTVYGRGAM</sequence>
<dbReference type="InterPro" id="IPR044996">
    <property type="entry name" value="COQ10-like"/>
</dbReference>
<dbReference type="GO" id="GO:0005739">
    <property type="term" value="C:mitochondrion"/>
    <property type="evidence" value="ECO:0007669"/>
    <property type="project" value="TreeGrafter"/>
</dbReference>
<dbReference type="GO" id="GO:0048039">
    <property type="term" value="F:ubiquinone binding"/>
    <property type="evidence" value="ECO:0007669"/>
    <property type="project" value="InterPro"/>
</dbReference>
<dbReference type="InterPro" id="IPR005031">
    <property type="entry name" value="COQ10_START"/>
</dbReference>
<dbReference type="InterPro" id="IPR023393">
    <property type="entry name" value="START-like_dom_sf"/>
</dbReference>
<evidence type="ECO:0000313" key="7">
    <source>
        <dbReference type="Proteomes" id="UP000053477"/>
    </source>
</evidence>
<dbReference type="CDD" id="cd07813">
    <property type="entry name" value="COQ10p_like"/>
    <property type="match status" value="1"/>
</dbReference>
<dbReference type="Gene3D" id="3.30.530.20">
    <property type="match status" value="1"/>
</dbReference>
<proteinExistence type="inferred from homology"/>
<dbReference type="PANTHER" id="PTHR12901:SF10">
    <property type="entry name" value="COENZYME Q-BINDING PROTEIN COQ10, MITOCHONDRIAL"/>
    <property type="match status" value="1"/>
</dbReference>
<organism evidence="6 7">
    <name type="scientific">Schizopora paradoxa</name>
    <dbReference type="NCBI Taxonomy" id="27342"/>
    <lineage>
        <taxon>Eukaryota</taxon>
        <taxon>Fungi</taxon>
        <taxon>Dikarya</taxon>
        <taxon>Basidiomycota</taxon>
        <taxon>Agaricomycotina</taxon>
        <taxon>Agaricomycetes</taxon>
        <taxon>Hymenochaetales</taxon>
        <taxon>Schizoporaceae</taxon>
        <taxon>Schizopora</taxon>
    </lineage>
</organism>
<evidence type="ECO:0000256" key="3">
    <source>
        <dbReference type="ARBA" id="ARBA00024947"/>
    </source>
</evidence>
<dbReference type="Pfam" id="PF03364">
    <property type="entry name" value="Polyketide_cyc"/>
    <property type="match status" value="1"/>
</dbReference>
<comment type="function">
    <text evidence="3">Required for the function of coenzyme Q in the respiratory chain. May serve as a chaperone or may be involved in the transport of Q6 from its site of synthesis to the catalytic sites of the respiratory complexes.</text>
</comment>
<evidence type="ECO:0000256" key="1">
    <source>
        <dbReference type="ARBA" id="ARBA00006885"/>
    </source>
</evidence>
<dbReference type="PANTHER" id="PTHR12901">
    <property type="entry name" value="SPERM PROTEIN HOMOLOG"/>
    <property type="match status" value="1"/>
</dbReference>
<dbReference type="SUPFAM" id="SSF55961">
    <property type="entry name" value="Bet v1-like"/>
    <property type="match status" value="1"/>
</dbReference>